<proteinExistence type="inferred from homology"/>
<organism evidence="13 14">
    <name type="scientific">Aerococcus agrisoli</name>
    <dbReference type="NCBI Taxonomy" id="2487350"/>
    <lineage>
        <taxon>Bacteria</taxon>
        <taxon>Bacillati</taxon>
        <taxon>Bacillota</taxon>
        <taxon>Bacilli</taxon>
        <taxon>Lactobacillales</taxon>
        <taxon>Aerococcaceae</taxon>
        <taxon>Aerococcus</taxon>
    </lineage>
</organism>
<feature type="binding site" evidence="9">
    <location>
        <position position="72"/>
    </location>
    <ligand>
        <name>4-amino-2-methyl-5-(diphosphooxymethyl)pyrimidine</name>
        <dbReference type="ChEBI" id="CHEBI:57841"/>
    </ligand>
</feature>
<dbReference type="HAMAP" id="MF_00097">
    <property type="entry name" value="TMP_synthase"/>
    <property type="match status" value="1"/>
</dbReference>
<dbReference type="OrthoDB" id="9812206at2"/>
<sequence>MKSIKSDLRLYAVTDQRWTGKQSLVDQVEDAIKGGVTCVQLREKSMDDQAFLAEALIIKDLCQRYDIPLFINDNVDVAIACQADGIHVGQEDMASDLVRKRVGPDMLIGVSVHSVAEALIAVENGADCLGYGAMFATATKDDADVLTIEGLRQVCAAVDIPVVAIGGIDHENIGQLAGTGIAGVAIISAIFGASDIEKASRDLKILAEHVVDSDLNNEGGQ</sequence>
<dbReference type="FunFam" id="3.20.20.70:FF:000096">
    <property type="entry name" value="Thiamine-phosphate synthase"/>
    <property type="match status" value="1"/>
</dbReference>
<dbReference type="InterPro" id="IPR013785">
    <property type="entry name" value="Aldolase_TIM"/>
</dbReference>
<dbReference type="UniPathway" id="UPA00060">
    <property type="reaction ID" value="UER00141"/>
</dbReference>
<comment type="cofactor">
    <cofactor evidence="9">
        <name>Mg(2+)</name>
        <dbReference type="ChEBI" id="CHEBI:18420"/>
    </cofactor>
    <text evidence="9">Binds 1 Mg(2+) ion per subunit.</text>
</comment>
<evidence type="ECO:0000256" key="8">
    <source>
        <dbReference type="ARBA" id="ARBA00047883"/>
    </source>
</evidence>
<dbReference type="Pfam" id="PF02581">
    <property type="entry name" value="TMP-TENI"/>
    <property type="match status" value="1"/>
</dbReference>
<dbReference type="EMBL" id="RKMG01000040">
    <property type="protein sequence ID" value="RPA56374.1"/>
    <property type="molecule type" value="Genomic_DNA"/>
</dbReference>
<name>A0A3N4GTQ4_9LACT</name>
<dbReference type="SUPFAM" id="SSF51391">
    <property type="entry name" value="Thiamin phosphate synthase"/>
    <property type="match status" value="1"/>
</dbReference>
<feature type="binding site" evidence="9">
    <location>
        <position position="92"/>
    </location>
    <ligand>
        <name>Mg(2+)</name>
        <dbReference type="ChEBI" id="CHEBI:18420"/>
    </ligand>
</feature>
<comment type="pathway">
    <text evidence="1 9 11">Cofactor biosynthesis; thiamine diphosphate biosynthesis; thiamine phosphate from 4-amino-2-methyl-5-diphosphomethylpyrimidine and 4-methyl-5-(2-phosphoethyl)-thiazole: step 1/1.</text>
</comment>
<evidence type="ECO:0000259" key="12">
    <source>
        <dbReference type="Pfam" id="PF02581"/>
    </source>
</evidence>
<evidence type="ECO:0000313" key="13">
    <source>
        <dbReference type="EMBL" id="RPA56374.1"/>
    </source>
</evidence>
<dbReference type="InterPro" id="IPR022998">
    <property type="entry name" value="ThiamineP_synth_TenI"/>
</dbReference>
<evidence type="ECO:0000313" key="14">
    <source>
        <dbReference type="Proteomes" id="UP000273977"/>
    </source>
</evidence>
<dbReference type="RefSeq" id="WP_123781257.1">
    <property type="nucleotide sequence ID" value="NZ_RKMG01000040.1"/>
</dbReference>
<accession>A0A3N4GTQ4</accession>
<gene>
    <name evidence="9 13" type="primary">thiE</name>
    <name evidence="13" type="ORF">EF384_08915</name>
</gene>
<evidence type="ECO:0000256" key="3">
    <source>
        <dbReference type="ARBA" id="ARBA00022723"/>
    </source>
</evidence>
<keyword evidence="5 9" id="KW-0784">Thiamine biosynthesis</keyword>
<feature type="domain" description="Thiamine phosphate synthase/TenI" evidence="12">
    <location>
        <begin position="10"/>
        <end position="190"/>
    </location>
</feature>
<dbReference type="NCBIfam" id="TIGR00693">
    <property type="entry name" value="thiE"/>
    <property type="match status" value="1"/>
</dbReference>
<dbReference type="PANTHER" id="PTHR20857">
    <property type="entry name" value="THIAMINE-PHOSPHATE PYROPHOSPHORYLASE"/>
    <property type="match status" value="1"/>
</dbReference>
<feature type="binding site" evidence="9">
    <location>
        <position position="167"/>
    </location>
    <ligand>
        <name>2-[(2R,5Z)-2-carboxy-4-methylthiazol-5(2H)-ylidene]ethyl phosphate</name>
        <dbReference type="ChEBI" id="CHEBI:62899"/>
    </ligand>
</feature>
<reference evidence="13 14" key="1">
    <citation type="submission" date="2018-11" db="EMBL/GenBank/DDBJ databases">
        <title>Aerococcus sp. SJQ22, whole genome shotgun sequence.</title>
        <authorList>
            <person name="Sun L."/>
            <person name="Gao X."/>
            <person name="Chen W."/>
            <person name="Huang K."/>
        </authorList>
    </citation>
    <scope>NUCLEOTIDE SEQUENCE [LARGE SCALE GENOMIC DNA]</scope>
    <source>
        <strain evidence="13 14">SJQ22</strain>
    </source>
</reference>
<evidence type="ECO:0000256" key="1">
    <source>
        <dbReference type="ARBA" id="ARBA00005165"/>
    </source>
</evidence>
<comment type="similarity">
    <text evidence="9 10">Belongs to the thiamine-phosphate synthase family.</text>
</comment>
<feature type="binding site" evidence="9">
    <location>
        <position position="73"/>
    </location>
    <ligand>
        <name>Mg(2+)</name>
        <dbReference type="ChEBI" id="CHEBI:18420"/>
    </ligand>
</feature>
<evidence type="ECO:0000256" key="7">
    <source>
        <dbReference type="ARBA" id="ARBA00047851"/>
    </source>
</evidence>
<comment type="catalytic activity">
    <reaction evidence="7 9 10">
        <text>2-(2-carboxy-4-methylthiazol-5-yl)ethyl phosphate + 4-amino-2-methyl-5-(diphosphooxymethyl)pyrimidine + 2 H(+) = thiamine phosphate + CO2 + diphosphate</text>
        <dbReference type="Rhea" id="RHEA:47848"/>
        <dbReference type="ChEBI" id="CHEBI:15378"/>
        <dbReference type="ChEBI" id="CHEBI:16526"/>
        <dbReference type="ChEBI" id="CHEBI:33019"/>
        <dbReference type="ChEBI" id="CHEBI:37575"/>
        <dbReference type="ChEBI" id="CHEBI:57841"/>
        <dbReference type="ChEBI" id="CHEBI:62890"/>
        <dbReference type="EC" id="2.5.1.3"/>
    </reaction>
</comment>
<keyword evidence="4 9" id="KW-0460">Magnesium</keyword>
<dbReference type="CDD" id="cd00564">
    <property type="entry name" value="TMP_TenI"/>
    <property type="match status" value="1"/>
</dbReference>
<keyword evidence="3 9" id="KW-0479">Metal-binding</keyword>
<feature type="binding site" evidence="9">
    <location>
        <begin position="40"/>
        <end position="44"/>
    </location>
    <ligand>
        <name>4-amino-2-methyl-5-(diphosphooxymethyl)pyrimidine</name>
        <dbReference type="ChEBI" id="CHEBI:57841"/>
    </ligand>
</feature>
<comment type="catalytic activity">
    <reaction evidence="6 9 10">
        <text>4-methyl-5-(2-phosphooxyethyl)-thiazole + 4-amino-2-methyl-5-(diphosphooxymethyl)pyrimidine + H(+) = thiamine phosphate + diphosphate</text>
        <dbReference type="Rhea" id="RHEA:22328"/>
        <dbReference type="ChEBI" id="CHEBI:15378"/>
        <dbReference type="ChEBI" id="CHEBI:33019"/>
        <dbReference type="ChEBI" id="CHEBI:37575"/>
        <dbReference type="ChEBI" id="CHEBI:57841"/>
        <dbReference type="ChEBI" id="CHEBI:58296"/>
        <dbReference type="EC" id="2.5.1.3"/>
    </reaction>
</comment>
<feature type="binding site" evidence="9">
    <location>
        <position position="140"/>
    </location>
    <ligand>
        <name>4-amino-2-methyl-5-(diphosphooxymethyl)pyrimidine</name>
        <dbReference type="ChEBI" id="CHEBI:57841"/>
    </ligand>
</feature>
<evidence type="ECO:0000256" key="2">
    <source>
        <dbReference type="ARBA" id="ARBA00022679"/>
    </source>
</evidence>
<dbReference type="GO" id="GO:0000287">
    <property type="term" value="F:magnesium ion binding"/>
    <property type="evidence" value="ECO:0007669"/>
    <property type="project" value="UniProtKB-UniRule"/>
</dbReference>
<evidence type="ECO:0000256" key="4">
    <source>
        <dbReference type="ARBA" id="ARBA00022842"/>
    </source>
</evidence>
<evidence type="ECO:0000256" key="5">
    <source>
        <dbReference type="ARBA" id="ARBA00022977"/>
    </source>
</evidence>
<dbReference type="InterPro" id="IPR036206">
    <property type="entry name" value="ThiamineP_synth_sf"/>
</dbReference>
<evidence type="ECO:0000256" key="6">
    <source>
        <dbReference type="ARBA" id="ARBA00047334"/>
    </source>
</evidence>
<comment type="function">
    <text evidence="9">Condenses 4-methyl-5-(beta-hydroxyethyl)thiazole monophosphate (THZ-P) and 2-methyl-4-amino-5-hydroxymethyl pyrimidine pyrophosphate (HMP-PP) to form thiamine monophosphate (TMP).</text>
</comment>
<dbReference type="GO" id="GO:0005737">
    <property type="term" value="C:cytoplasm"/>
    <property type="evidence" value="ECO:0007669"/>
    <property type="project" value="TreeGrafter"/>
</dbReference>
<evidence type="ECO:0000256" key="9">
    <source>
        <dbReference type="HAMAP-Rule" id="MF_00097"/>
    </source>
</evidence>
<dbReference type="GO" id="GO:0004789">
    <property type="term" value="F:thiamine-phosphate diphosphorylase activity"/>
    <property type="evidence" value="ECO:0007669"/>
    <property type="project" value="UniProtKB-UniRule"/>
</dbReference>
<dbReference type="Proteomes" id="UP000273977">
    <property type="component" value="Unassembled WGS sequence"/>
</dbReference>
<keyword evidence="2 9" id="KW-0808">Transferase</keyword>
<comment type="catalytic activity">
    <reaction evidence="8 9 10">
        <text>2-[(2R,5Z)-2-carboxy-4-methylthiazol-5(2H)-ylidene]ethyl phosphate + 4-amino-2-methyl-5-(diphosphooxymethyl)pyrimidine + 2 H(+) = thiamine phosphate + CO2 + diphosphate</text>
        <dbReference type="Rhea" id="RHEA:47844"/>
        <dbReference type="ChEBI" id="CHEBI:15378"/>
        <dbReference type="ChEBI" id="CHEBI:16526"/>
        <dbReference type="ChEBI" id="CHEBI:33019"/>
        <dbReference type="ChEBI" id="CHEBI:37575"/>
        <dbReference type="ChEBI" id="CHEBI:57841"/>
        <dbReference type="ChEBI" id="CHEBI:62899"/>
        <dbReference type="EC" id="2.5.1.3"/>
    </reaction>
</comment>
<dbReference type="GO" id="GO:0009229">
    <property type="term" value="P:thiamine diphosphate biosynthetic process"/>
    <property type="evidence" value="ECO:0007669"/>
    <property type="project" value="UniProtKB-UniRule"/>
</dbReference>
<dbReference type="GO" id="GO:0009228">
    <property type="term" value="P:thiamine biosynthetic process"/>
    <property type="evidence" value="ECO:0007669"/>
    <property type="project" value="UniProtKB-KW"/>
</dbReference>
<feature type="binding site" evidence="9">
    <location>
        <begin position="137"/>
        <end position="139"/>
    </location>
    <ligand>
        <name>2-[(2R,5Z)-2-carboxy-4-methylthiazol-5(2H)-ylidene]ethyl phosphate</name>
        <dbReference type="ChEBI" id="CHEBI:62899"/>
    </ligand>
</feature>
<evidence type="ECO:0000256" key="10">
    <source>
        <dbReference type="RuleBase" id="RU003826"/>
    </source>
</evidence>
<feature type="binding site" evidence="9">
    <location>
        <begin position="187"/>
        <end position="188"/>
    </location>
    <ligand>
        <name>2-[(2R,5Z)-2-carboxy-4-methylthiazol-5(2H)-ylidene]ethyl phosphate</name>
        <dbReference type="ChEBI" id="CHEBI:62899"/>
    </ligand>
</feature>
<comment type="caution">
    <text evidence="13">The sequence shown here is derived from an EMBL/GenBank/DDBJ whole genome shotgun (WGS) entry which is preliminary data.</text>
</comment>
<dbReference type="EC" id="2.5.1.3" evidence="9"/>
<keyword evidence="14" id="KW-1185">Reference proteome</keyword>
<evidence type="ECO:0000256" key="11">
    <source>
        <dbReference type="RuleBase" id="RU004253"/>
    </source>
</evidence>
<dbReference type="PANTHER" id="PTHR20857:SF15">
    <property type="entry name" value="THIAMINE-PHOSPHATE SYNTHASE"/>
    <property type="match status" value="1"/>
</dbReference>
<dbReference type="Gene3D" id="3.20.20.70">
    <property type="entry name" value="Aldolase class I"/>
    <property type="match status" value="1"/>
</dbReference>
<dbReference type="AlphaFoldDB" id="A0A3N4GTQ4"/>
<dbReference type="InterPro" id="IPR034291">
    <property type="entry name" value="TMP_synthase"/>
</dbReference>
<feature type="binding site" evidence="9">
    <location>
        <position position="111"/>
    </location>
    <ligand>
        <name>4-amino-2-methyl-5-(diphosphooxymethyl)pyrimidine</name>
        <dbReference type="ChEBI" id="CHEBI:57841"/>
    </ligand>
</feature>
<protein>
    <recommendedName>
        <fullName evidence="9">Thiamine-phosphate synthase</fullName>
        <shortName evidence="9">TP synthase</shortName>
        <shortName evidence="9">TPS</shortName>
        <ecNumber evidence="9">2.5.1.3</ecNumber>
    </recommendedName>
    <alternativeName>
        <fullName evidence="9">Thiamine-phosphate pyrophosphorylase</fullName>
        <shortName evidence="9">TMP pyrophosphorylase</shortName>
        <shortName evidence="9">TMP-PPase</shortName>
    </alternativeName>
</protein>